<dbReference type="RefSeq" id="WP_154474114.1">
    <property type="nucleotide sequence ID" value="NZ_VUMD01000056.1"/>
</dbReference>
<gene>
    <name evidence="1" type="ORF">FYJ39_20240</name>
</gene>
<proteinExistence type="predicted"/>
<evidence type="ECO:0000313" key="2">
    <source>
        <dbReference type="Proteomes" id="UP000429958"/>
    </source>
</evidence>
<accession>A0A7X2TFB9</accession>
<comment type="caution">
    <text evidence="1">The sequence shown here is derived from an EMBL/GenBank/DDBJ whole genome shotgun (WGS) entry which is preliminary data.</text>
</comment>
<dbReference type="EMBL" id="VUMD01000056">
    <property type="protein sequence ID" value="MSS38756.1"/>
    <property type="molecule type" value="Genomic_DNA"/>
</dbReference>
<reference evidence="1 2" key="1">
    <citation type="submission" date="2019-08" db="EMBL/GenBank/DDBJ databases">
        <title>In-depth cultivation of the pig gut microbiome towards novel bacterial diversity and tailored functional studies.</title>
        <authorList>
            <person name="Wylensek D."/>
            <person name="Hitch T.C.A."/>
            <person name="Clavel T."/>
        </authorList>
    </citation>
    <scope>NUCLEOTIDE SEQUENCE [LARGE SCALE GENOMIC DNA]</scope>
    <source>
        <strain evidence="1 2">WCA-389-WT-23D1</strain>
    </source>
</reference>
<sequence>MMDKECVREMLNNIVDSWLLGKCVSLSWIRGQIFFAYMIGAITTFEKEELLKRVSESKEVL</sequence>
<evidence type="ECO:0000313" key="1">
    <source>
        <dbReference type="EMBL" id="MSS38756.1"/>
    </source>
</evidence>
<name>A0A7X2TFB9_9CLOT</name>
<organism evidence="1 2">
    <name type="scientific">Clostridium porci</name>
    <dbReference type="NCBI Taxonomy" id="2605778"/>
    <lineage>
        <taxon>Bacteria</taxon>
        <taxon>Bacillati</taxon>
        <taxon>Bacillota</taxon>
        <taxon>Clostridia</taxon>
        <taxon>Eubacteriales</taxon>
        <taxon>Clostridiaceae</taxon>
        <taxon>Clostridium</taxon>
    </lineage>
</organism>
<protein>
    <submittedName>
        <fullName evidence="1">Uncharacterized protein</fullName>
    </submittedName>
</protein>
<dbReference type="Proteomes" id="UP000429958">
    <property type="component" value="Unassembled WGS sequence"/>
</dbReference>
<keyword evidence="2" id="KW-1185">Reference proteome</keyword>
<dbReference type="AlphaFoldDB" id="A0A7X2TFB9"/>